<dbReference type="RefSeq" id="WP_344775123.1">
    <property type="nucleotide sequence ID" value="NZ_BAABBX010000010.1"/>
</dbReference>
<name>A0ABP8AQ68_9MICO</name>
<dbReference type="SUPFAM" id="SSF53335">
    <property type="entry name" value="S-adenosyl-L-methionine-dependent methyltransferases"/>
    <property type="match status" value="1"/>
</dbReference>
<reference evidence="5" key="1">
    <citation type="journal article" date="2019" name="Int. J. Syst. Evol. Microbiol.">
        <title>The Global Catalogue of Microorganisms (GCM) 10K type strain sequencing project: providing services to taxonomists for standard genome sequencing and annotation.</title>
        <authorList>
            <consortium name="The Broad Institute Genomics Platform"/>
            <consortium name="The Broad Institute Genome Sequencing Center for Infectious Disease"/>
            <person name="Wu L."/>
            <person name="Ma J."/>
        </authorList>
    </citation>
    <scope>NUCLEOTIDE SEQUENCE [LARGE SCALE GENOMIC DNA]</scope>
    <source>
        <strain evidence="5">JCM 17593</strain>
    </source>
</reference>
<feature type="coiled-coil region" evidence="3">
    <location>
        <begin position="266"/>
        <end position="300"/>
    </location>
</feature>
<dbReference type="Pfam" id="PF13578">
    <property type="entry name" value="Methyltransf_24"/>
    <property type="match status" value="1"/>
</dbReference>
<keyword evidence="2" id="KW-0808">Transferase</keyword>
<accession>A0ABP8AQ68</accession>
<dbReference type="EMBL" id="BAABBX010000010">
    <property type="protein sequence ID" value="GAA4187854.1"/>
    <property type="molecule type" value="Genomic_DNA"/>
</dbReference>
<sequence length="321" mass="36521">MIEDHYSTSLDALGGRESWIGKEAFWLPTHFVPLSGWNEHGPFLSWLMARLAPRTFVELGSHYGYSYFTACDAVKRLGLPTETWAVDSWEGDEHAGFYGDEVFESVRAINESEYVTFSTLVRGYFDAVVDEFADGSIDLLHVDGRHRYEDVKHDFETYLPKLSTRSVVLFHDIAEHQSDFGVWRYWEELSERHPSFAFEHGHGLGVLGVGAEPPESMTAFFAAAGADPDVIRTEYSRLGRRLQDVADWKFETLRMQVEVGEQSARLRASETELDAVRSELASAREDLAAARAELERTRATLSWRVGAPLRALRRLDPRRRA</sequence>
<dbReference type="PANTHER" id="PTHR40048:SF1">
    <property type="entry name" value="RHAMNOSYL O-METHYLTRANSFERASE"/>
    <property type="match status" value="1"/>
</dbReference>
<dbReference type="InterPro" id="IPR029063">
    <property type="entry name" value="SAM-dependent_MTases_sf"/>
</dbReference>
<evidence type="ECO:0000256" key="2">
    <source>
        <dbReference type="ARBA" id="ARBA00022679"/>
    </source>
</evidence>
<keyword evidence="1" id="KW-0489">Methyltransferase</keyword>
<evidence type="ECO:0000256" key="1">
    <source>
        <dbReference type="ARBA" id="ARBA00022603"/>
    </source>
</evidence>
<comment type="caution">
    <text evidence="4">The sequence shown here is derived from an EMBL/GenBank/DDBJ whole genome shotgun (WGS) entry which is preliminary data.</text>
</comment>
<dbReference type="Gene3D" id="3.40.50.150">
    <property type="entry name" value="Vaccinia Virus protein VP39"/>
    <property type="match status" value="1"/>
</dbReference>
<evidence type="ECO:0000256" key="3">
    <source>
        <dbReference type="SAM" id="Coils"/>
    </source>
</evidence>
<keyword evidence="5" id="KW-1185">Reference proteome</keyword>
<evidence type="ECO:0008006" key="6">
    <source>
        <dbReference type="Google" id="ProtNLM"/>
    </source>
</evidence>
<proteinExistence type="predicted"/>
<dbReference type="PANTHER" id="PTHR40048">
    <property type="entry name" value="RHAMNOSYL O-METHYLTRANSFERASE"/>
    <property type="match status" value="1"/>
</dbReference>
<organism evidence="4 5">
    <name type="scientific">Gryllotalpicola kribbensis</name>
    <dbReference type="NCBI Taxonomy" id="993084"/>
    <lineage>
        <taxon>Bacteria</taxon>
        <taxon>Bacillati</taxon>
        <taxon>Actinomycetota</taxon>
        <taxon>Actinomycetes</taxon>
        <taxon>Micrococcales</taxon>
        <taxon>Microbacteriaceae</taxon>
        <taxon>Gryllotalpicola</taxon>
    </lineage>
</organism>
<gene>
    <name evidence="4" type="ORF">GCM10022288_13350</name>
</gene>
<evidence type="ECO:0000313" key="5">
    <source>
        <dbReference type="Proteomes" id="UP001500213"/>
    </source>
</evidence>
<evidence type="ECO:0000313" key="4">
    <source>
        <dbReference type="EMBL" id="GAA4187854.1"/>
    </source>
</evidence>
<dbReference type="Proteomes" id="UP001500213">
    <property type="component" value="Unassembled WGS sequence"/>
</dbReference>
<keyword evidence="3" id="KW-0175">Coiled coil</keyword>
<protein>
    <recommendedName>
        <fullName evidence="6">Class I SAM-dependent methyltransferase</fullName>
    </recommendedName>
</protein>